<evidence type="ECO:0000259" key="4">
    <source>
        <dbReference type="PROSITE" id="PS50075"/>
    </source>
</evidence>
<organism evidence="5 6">
    <name type="scientific">Lysobacter enzymogenes</name>
    <dbReference type="NCBI Taxonomy" id="69"/>
    <lineage>
        <taxon>Bacteria</taxon>
        <taxon>Pseudomonadati</taxon>
        <taxon>Pseudomonadota</taxon>
        <taxon>Gammaproteobacteria</taxon>
        <taxon>Lysobacterales</taxon>
        <taxon>Lysobacteraceae</taxon>
        <taxon>Lysobacter</taxon>
    </lineage>
</organism>
<accession>A0AAU9AM83</accession>
<keyword evidence="2" id="KW-0596">Phosphopantetheine</keyword>
<dbReference type="InterPro" id="IPR020806">
    <property type="entry name" value="PKS_PP-bd"/>
</dbReference>
<dbReference type="GO" id="GO:0044550">
    <property type="term" value="P:secondary metabolite biosynthetic process"/>
    <property type="evidence" value="ECO:0007669"/>
    <property type="project" value="TreeGrafter"/>
</dbReference>
<dbReference type="InterPro" id="IPR045851">
    <property type="entry name" value="AMP-bd_C_sf"/>
</dbReference>
<dbReference type="GeneID" id="83064613"/>
<dbReference type="PROSITE" id="PS00012">
    <property type="entry name" value="PHOSPHOPANTETHEINE"/>
    <property type="match status" value="2"/>
</dbReference>
<dbReference type="Pfam" id="PF00501">
    <property type="entry name" value="AMP-binding"/>
    <property type="match status" value="1"/>
</dbReference>
<dbReference type="Proteomes" id="UP000218824">
    <property type="component" value="Chromosome"/>
</dbReference>
<dbReference type="EMBL" id="AP014940">
    <property type="protein sequence ID" value="BAV98260.1"/>
    <property type="molecule type" value="Genomic_DNA"/>
</dbReference>
<dbReference type="SUPFAM" id="SSF47336">
    <property type="entry name" value="ACP-like"/>
    <property type="match status" value="2"/>
</dbReference>
<dbReference type="PANTHER" id="PTHR45527:SF1">
    <property type="entry name" value="FATTY ACID SYNTHASE"/>
    <property type="match status" value="1"/>
</dbReference>
<dbReference type="InterPro" id="IPR006162">
    <property type="entry name" value="Ppantetheine_attach_site"/>
</dbReference>
<evidence type="ECO:0000256" key="2">
    <source>
        <dbReference type="ARBA" id="ARBA00022450"/>
    </source>
</evidence>
<evidence type="ECO:0000256" key="1">
    <source>
        <dbReference type="ARBA" id="ARBA00001957"/>
    </source>
</evidence>
<dbReference type="AlphaFoldDB" id="A0AAU9AM83"/>
<name>A0AAU9AM83_LYSEN</name>
<feature type="domain" description="Carrier" evidence="4">
    <location>
        <begin position="1080"/>
        <end position="1155"/>
    </location>
</feature>
<dbReference type="Pfam" id="PF00668">
    <property type="entry name" value="Condensation"/>
    <property type="match status" value="1"/>
</dbReference>
<dbReference type="GO" id="GO:0031177">
    <property type="term" value="F:phosphopantetheine binding"/>
    <property type="evidence" value="ECO:0007669"/>
    <property type="project" value="InterPro"/>
</dbReference>
<sequence length="1159" mass="123682">MEDLYCDDASASPVEWAALAPLLREALGEQAAARAGLGSFVQLGGDSLAAMTLAARLQREHGLDVSLSDLLGGAPLAQVLAQARAAPPPAEADTQAHATVQAESATAVPLGQEAMWVSELALDGPPHHLVFVAAIDGAVDIAAMSLAFDALVRRHEALRTALRHTSEGLRAEPLPGHRGALRVLHAQLDEDSEAAALARAHALGRELAAARFDHAHEPALRLALARFSPQRHALLLCAHHLLLDGWAIGLLLRELFARYDAALRGDPALPGDEQPAPTLQALLRWQQAELDAGRHRRQAGFWRERLDEVPALVELPCARARPPIQNSAGERWRFDLGAELSQRVRSLAAAAGITDFALLLSGFALALKRHTGLSRFSLGVPAPNRPTPELQSLIGLCNNIVPVVLEIDEDADAAVHARAVQASLAAALSHAGLPYAQILQAAGAGGEAAFNPYVQVVFSMHDRLIPHELRAGGARVAIEDGFGGRAAFDLTVFVERADPAFAGEIEFASAIYDAAAVANLFDSWRAALEELTAAPRRPVQDARAISPAQRALLDRLNDTARPQREIAIETAFAQQARATPDAPAVEDGELRRSYRQLERDSAVQAARLRAAGVGEGDHVLLRLDRSYAEIVALLGVLRCGAAYVALEADPAPARLQAMCAALRPRAILAAAGDAVAAQVAAPRVEPWCEAWEGEDAPEVGPDHAGGERVAYVAFTSGTTGTPRGVRVPHRGVMRLVDEPGYCEAGPGQRMLRFAPLAFDASTFEVFAPLVAGGCVVVHPPGLPTPQQLGAFLEERGVTAAWLTAGLFRLVADFAADRLGTLRCLLAGGDVVPAAQSRRVLRLNPGLRLVNGYGPTENSTFTTVHCVDDADAVGDPLPIGVPLANTTVCVLDERDRELPPGALGELHTGGVGLALDYLGDPDHTAARFGHFCRDRPGRLYRTGDLARIGPEGVVHFHGRRDGQVKIRGHRVELEDLRRAILDLAGVRDATVRAETGDSGDKRLFAAVAPVAGVAADAAFVDGLRTQLKLSLPGYMQPARWLALETLPVTRIGKVDWRAIQALAAAQPASPPAQAAAARADEPRRGWRGELARVFAEVLELERASDEDDFFDLGGDSLRAARLLARIRETWDAQISLREFYPTPTLAHLTDLVARRVEVSA</sequence>
<comment type="cofactor">
    <cofactor evidence="1">
        <name>pantetheine 4'-phosphate</name>
        <dbReference type="ChEBI" id="CHEBI:47942"/>
    </cofactor>
</comment>
<dbReference type="PROSITE" id="PS50075">
    <property type="entry name" value="CARRIER"/>
    <property type="match status" value="2"/>
</dbReference>
<dbReference type="GO" id="GO:0005737">
    <property type="term" value="C:cytoplasm"/>
    <property type="evidence" value="ECO:0007669"/>
    <property type="project" value="TreeGrafter"/>
</dbReference>
<dbReference type="PROSITE" id="PS00455">
    <property type="entry name" value="AMP_BINDING"/>
    <property type="match status" value="1"/>
</dbReference>
<reference evidence="5 6" key="1">
    <citation type="journal article" date="2017" name="DNA Res.">
        <title>Complete genome sequence and expression profile of the commercial lytic enzyme producer Lysobacter enzymogenes M497-1.</title>
        <authorList>
            <person name="Takami H."/>
            <person name="Toyoda A."/>
            <person name="Uchiyama I."/>
            <person name="Itoh T."/>
            <person name="Takaki Y."/>
            <person name="Arai W."/>
            <person name="Nishi S."/>
            <person name="Kawai M."/>
            <person name="Shinya K."/>
            <person name="Ikeda H."/>
        </authorList>
    </citation>
    <scope>NUCLEOTIDE SEQUENCE [LARGE SCALE GENOMIC DNA]</scope>
    <source>
        <strain evidence="5 6">M497-1</strain>
    </source>
</reference>
<dbReference type="InterPro" id="IPR009081">
    <property type="entry name" value="PP-bd_ACP"/>
</dbReference>
<dbReference type="SUPFAM" id="SSF56801">
    <property type="entry name" value="Acetyl-CoA synthetase-like"/>
    <property type="match status" value="1"/>
</dbReference>
<keyword evidence="3" id="KW-0597">Phosphoprotein</keyword>
<dbReference type="Pfam" id="PF00550">
    <property type="entry name" value="PP-binding"/>
    <property type="match status" value="2"/>
</dbReference>
<dbReference type="Gene3D" id="1.10.1200.10">
    <property type="entry name" value="ACP-like"/>
    <property type="match status" value="2"/>
</dbReference>
<evidence type="ECO:0000256" key="3">
    <source>
        <dbReference type="ARBA" id="ARBA00022553"/>
    </source>
</evidence>
<gene>
    <name evidence="5" type="ORF">LEN_2773</name>
</gene>
<dbReference type="RefSeq" id="WP_145960079.1">
    <property type="nucleotide sequence ID" value="NZ_AP014940.1"/>
</dbReference>
<dbReference type="Gene3D" id="2.30.38.10">
    <property type="entry name" value="Luciferase, Domain 3"/>
    <property type="match status" value="1"/>
</dbReference>
<dbReference type="Gene3D" id="3.30.559.10">
    <property type="entry name" value="Chloramphenicol acetyltransferase-like domain"/>
    <property type="match status" value="1"/>
</dbReference>
<dbReference type="GO" id="GO:0003824">
    <property type="term" value="F:catalytic activity"/>
    <property type="evidence" value="ECO:0007669"/>
    <property type="project" value="InterPro"/>
</dbReference>
<dbReference type="InterPro" id="IPR000873">
    <property type="entry name" value="AMP-dep_synth/lig_dom"/>
</dbReference>
<dbReference type="Gene3D" id="3.30.300.30">
    <property type="match status" value="1"/>
</dbReference>
<dbReference type="InterPro" id="IPR036736">
    <property type="entry name" value="ACP-like_sf"/>
</dbReference>
<proteinExistence type="predicted"/>
<dbReference type="KEGG" id="lem:LEN_2773"/>
<dbReference type="NCBIfam" id="TIGR01733">
    <property type="entry name" value="AA-adenyl-dom"/>
    <property type="match status" value="1"/>
</dbReference>
<dbReference type="PANTHER" id="PTHR45527">
    <property type="entry name" value="NONRIBOSOMAL PEPTIDE SYNTHETASE"/>
    <property type="match status" value="1"/>
</dbReference>
<dbReference type="GO" id="GO:0043041">
    <property type="term" value="P:amino acid activation for nonribosomal peptide biosynthetic process"/>
    <property type="evidence" value="ECO:0007669"/>
    <property type="project" value="TreeGrafter"/>
</dbReference>
<dbReference type="InterPro" id="IPR020845">
    <property type="entry name" value="AMP-binding_CS"/>
</dbReference>
<dbReference type="Gene3D" id="3.30.559.30">
    <property type="entry name" value="Nonribosomal peptide synthetase, condensation domain"/>
    <property type="match status" value="1"/>
</dbReference>
<evidence type="ECO:0000313" key="5">
    <source>
        <dbReference type="EMBL" id="BAV98260.1"/>
    </source>
</evidence>
<dbReference type="SUPFAM" id="SSF52777">
    <property type="entry name" value="CoA-dependent acyltransferases"/>
    <property type="match status" value="2"/>
</dbReference>
<dbReference type="InterPro" id="IPR023213">
    <property type="entry name" value="CAT-like_dom_sf"/>
</dbReference>
<dbReference type="Gene3D" id="3.40.50.980">
    <property type="match status" value="2"/>
</dbReference>
<protein>
    <submittedName>
        <fullName evidence="5">Non-ribosomal peptide synthetase</fullName>
    </submittedName>
</protein>
<evidence type="ECO:0000313" key="6">
    <source>
        <dbReference type="Proteomes" id="UP000218824"/>
    </source>
</evidence>
<dbReference type="InterPro" id="IPR001242">
    <property type="entry name" value="Condensation_dom"/>
</dbReference>
<feature type="domain" description="Carrier" evidence="4">
    <location>
        <begin position="9"/>
        <end position="87"/>
    </location>
</feature>
<dbReference type="SMART" id="SM00823">
    <property type="entry name" value="PKS_PP"/>
    <property type="match status" value="2"/>
</dbReference>
<dbReference type="InterPro" id="IPR010071">
    <property type="entry name" value="AA_adenyl_dom"/>
</dbReference>